<dbReference type="Pfam" id="PF07647">
    <property type="entry name" value="SAM_2"/>
    <property type="match status" value="1"/>
</dbReference>
<dbReference type="Proteomes" id="UP000054771">
    <property type="component" value="Unassembled WGS sequence"/>
</dbReference>
<dbReference type="PROSITE" id="PS50003">
    <property type="entry name" value="PH_DOMAIN"/>
    <property type="match status" value="1"/>
</dbReference>
<dbReference type="EMBL" id="CDMC01000006">
    <property type="protein sequence ID" value="CEN61398.1"/>
    <property type="molecule type" value="Genomic_DNA"/>
</dbReference>
<feature type="region of interest" description="Disordered" evidence="1">
    <location>
        <begin position="460"/>
        <end position="487"/>
    </location>
</feature>
<feature type="domain" description="PH" evidence="2">
    <location>
        <begin position="675"/>
        <end position="813"/>
    </location>
</feature>
<dbReference type="Gene3D" id="2.30.29.30">
    <property type="entry name" value="Pleckstrin-homology domain (PH domain)/Phosphotyrosine-binding domain (PTB)"/>
    <property type="match status" value="1"/>
</dbReference>
<dbReference type="InterPro" id="IPR001660">
    <property type="entry name" value="SAM"/>
</dbReference>
<feature type="region of interest" description="Disordered" evidence="1">
    <location>
        <begin position="151"/>
        <end position="190"/>
    </location>
</feature>
<gene>
    <name evidence="4" type="ORF">ASPCAL08052</name>
</gene>
<proteinExistence type="predicted"/>
<dbReference type="AlphaFoldDB" id="A0A0U5GPD7"/>
<dbReference type="SMART" id="SM00454">
    <property type="entry name" value="SAM"/>
    <property type="match status" value="1"/>
</dbReference>
<dbReference type="OrthoDB" id="422827at2759"/>
<sequence length="831" mass="91643">MATTQEFQSSLDYIKAQEKLSFLPGQALPRFRSHSAMSELTEIADTDYDSDSLEGYSDSSPYRSNDSLVAESVTTVSTADELKTPDSTGLTAFHFHLDDNPIKGPSGPHLFRANSQGSVEYTHHSNTDYRPESAPTSATTPFYYYASKLGDDRRDTPLPNGEAVSPRSSIQASTRASTRPSSIRTEPREDNVLNWSPNDVVHWMRKLGFEDSIVEKFYINDISGAILLELQAEDLKELDIPSFGKRHQLMGCIRQLRRSSSNSSPQTCESQPTPDASLRLNTVTPQTNAAEYGTEINNGLFEELPRARSGSSSSGRLKQHRQTKRGRQGTDVAPEDSVSIVAIEQLLPKLHTCSKGENCRKWQKQQAKLAWLAKDVPPEYLGGLAGGVLVTGDPGNPSTAQALARTPKSDVTPSLIASSDIMGPAQSMAFSLSHEMLSGVQPRDPQENVRNFLQFQSLGTMPPATDPATPPMEHTPSPDTPESAKANPTLSENLRHLPKLRIPSMHASLDSALSPDSTAMRTVTPTILRNRQQHAQRNMTKSAGPYGSVLSPSDFYRDDPHYGQSTPMSEVDAPMTAIPMGPVARDCSQSVPPDMRFGGHHARQPIDPIARPSSTKPDNHRRLHSAIGQTVQTLVSVDERLPLPPIETPEDLDRTPRAPHCKNNPFSRNGQHANDIIHSGWMKKRKTTKLIRHEWDEHHFILRGTQLSMFPDEVPSRRDSKALEHIDVDDYAVACSSLASNSKLTAAFKKTVLKRNNDPTGEAAFAFSLIPATSTGAVDRKHFLTNGPKPHHFAVKTRDERIDWMRELMLAKALKKGREGGDLLHLNGTPF</sequence>
<feature type="region of interest" description="Disordered" evidence="1">
    <location>
        <begin position="256"/>
        <end position="277"/>
    </location>
</feature>
<evidence type="ECO:0000259" key="2">
    <source>
        <dbReference type="PROSITE" id="PS50003"/>
    </source>
</evidence>
<evidence type="ECO:0000313" key="4">
    <source>
        <dbReference type="EMBL" id="CEN61398.1"/>
    </source>
</evidence>
<name>A0A0U5GPD7_ASPCI</name>
<keyword evidence="5" id="KW-1185">Reference proteome</keyword>
<evidence type="ECO:0000256" key="1">
    <source>
        <dbReference type="SAM" id="MobiDB-lite"/>
    </source>
</evidence>
<dbReference type="Pfam" id="PF00169">
    <property type="entry name" value="PH"/>
    <property type="match status" value="1"/>
</dbReference>
<dbReference type="CDD" id="cd09535">
    <property type="entry name" value="SAM_BOI-like_fungal"/>
    <property type="match status" value="1"/>
</dbReference>
<feature type="compositionally biased region" description="Basic residues" evidence="1">
    <location>
        <begin position="317"/>
        <end position="327"/>
    </location>
</feature>
<feature type="region of interest" description="Disordered" evidence="1">
    <location>
        <begin position="647"/>
        <end position="673"/>
    </location>
</feature>
<reference evidence="5" key="1">
    <citation type="journal article" date="2016" name="Genome Announc.">
        <title>Draft genome sequences of fungus Aspergillus calidoustus.</title>
        <authorList>
            <person name="Horn F."/>
            <person name="Linde J."/>
            <person name="Mattern D.J."/>
            <person name="Walther G."/>
            <person name="Guthke R."/>
            <person name="Scherlach K."/>
            <person name="Martin K."/>
            <person name="Brakhage A.A."/>
            <person name="Petzke L."/>
            <person name="Valiante V."/>
        </authorList>
    </citation>
    <scope>NUCLEOTIDE SEQUENCE [LARGE SCALE GENOMIC DNA]</scope>
    <source>
        <strain evidence="5">SF006504</strain>
    </source>
</reference>
<dbReference type="Gene3D" id="1.10.150.50">
    <property type="entry name" value="Transcription Factor, Ets-1"/>
    <property type="match status" value="1"/>
</dbReference>
<dbReference type="SMART" id="SM00233">
    <property type="entry name" value="PH"/>
    <property type="match status" value="1"/>
</dbReference>
<feature type="compositionally biased region" description="Polar residues" evidence="1">
    <location>
        <begin position="166"/>
        <end position="184"/>
    </location>
</feature>
<feature type="region of interest" description="Disordered" evidence="1">
    <location>
        <begin position="536"/>
        <end position="560"/>
    </location>
</feature>
<organism evidence="4 5">
    <name type="scientific">Aspergillus calidoustus</name>
    <dbReference type="NCBI Taxonomy" id="454130"/>
    <lineage>
        <taxon>Eukaryota</taxon>
        <taxon>Fungi</taxon>
        <taxon>Dikarya</taxon>
        <taxon>Ascomycota</taxon>
        <taxon>Pezizomycotina</taxon>
        <taxon>Eurotiomycetes</taxon>
        <taxon>Eurotiomycetidae</taxon>
        <taxon>Eurotiales</taxon>
        <taxon>Aspergillaceae</taxon>
        <taxon>Aspergillus</taxon>
        <taxon>Aspergillus subgen. Nidulantes</taxon>
    </lineage>
</organism>
<evidence type="ECO:0000259" key="3">
    <source>
        <dbReference type="PROSITE" id="PS50105"/>
    </source>
</evidence>
<feature type="domain" description="SAM" evidence="3">
    <location>
        <begin position="195"/>
        <end position="259"/>
    </location>
</feature>
<dbReference type="InterPro" id="IPR001849">
    <property type="entry name" value="PH_domain"/>
</dbReference>
<feature type="compositionally biased region" description="Polar residues" evidence="1">
    <location>
        <begin position="258"/>
        <end position="277"/>
    </location>
</feature>
<protein>
    <recommendedName>
        <fullName evidence="6">SAM and PH domain protein</fullName>
    </recommendedName>
</protein>
<evidence type="ECO:0000313" key="5">
    <source>
        <dbReference type="Proteomes" id="UP000054771"/>
    </source>
</evidence>
<dbReference type="SUPFAM" id="SSF50729">
    <property type="entry name" value="PH domain-like"/>
    <property type="match status" value="1"/>
</dbReference>
<dbReference type="InterPro" id="IPR011993">
    <property type="entry name" value="PH-like_dom_sf"/>
</dbReference>
<dbReference type="PROSITE" id="PS50105">
    <property type="entry name" value="SAM_DOMAIN"/>
    <property type="match status" value="1"/>
</dbReference>
<dbReference type="OMA" id="PPDMNYR"/>
<evidence type="ECO:0008006" key="6">
    <source>
        <dbReference type="Google" id="ProtNLM"/>
    </source>
</evidence>
<dbReference type="InterPro" id="IPR013761">
    <property type="entry name" value="SAM/pointed_sf"/>
</dbReference>
<accession>A0A0U5GPD7</accession>
<dbReference type="SUPFAM" id="SSF47769">
    <property type="entry name" value="SAM/Pointed domain"/>
    <property type="match status" value="1"/>
</dbReference>
<feature type="region of interest" description="Disordered" evidence="1">
    <location>
        <begin position="305"/>
        <end position="335"/>
    </location>
</feature>